<name>A0A4U3L2D2_9BACT</name>
<organism evidence="1 2">
    <name type="scientific">Ilyomonas limi</name>
    <dbReference type="NCBI Taxonomy" id="2575867"/>
    <lineage>
        <taxon>Bacteria</taxon>
        <taxon>Pseudomonadati</taxon>
        <taxon>Bacteroidota</taxon>
        <taxon>Chitinophagia</taxon>
        <taxon>Chitinophagales</taxon>
        <taxon>Chitinophagaceae</taxon>
        <taxon>Ilyomonas</taxon>
    </lineage>
</organism>
<protein>
    <submittedName>
        <fullName evidence="1">Uncharacterized protein</fullName>
    </submittedName>
</protein>
<evidence type="ECO:0000313" key="1">
    <source>
        <dbReference type="EMBL" id="TKK67696.1"/>
    </source>
</evidence>
<dbReference type="EMBL" id="SZQL01000010">
    <property type="protein sequence ID" value="TKK67696.1"/>
    <property type="molecule type" value="Genomic_DNA"/>
</dbReference>
<keyword evidence="2" id="KW-1185">Reference proteome</keyword>
<reference evidence="1 2" key="1">
    <citation type="submission" date="2019-05" db="EMBL/GenBank/DDBJ databases">
        <title>Panacibacter sp. strain 17mud1-8 Genome sequencing and assembly.</title>
        <authorList>
            <person name="Chhetri G."/>
        </authorList>
    </citation>
    <scope>NUCLEOTIDE SEQUENCE [LARGE SCALE GENOMIC DNA]</scope>
    <source>
        <strain evidence="1 2">17mud1-8</strain>
    </source>
</reference>
<evidence type="ECO:0000313" key="2">
    <source>
        <dbReference type="Proteomes" id="UP000305848"/>
    </source>
</evidence>
<gene>
    <name evidence="1" type="ORF">FC093_13165</name>
</gene>
<proteinExistence type="predicted"/>
<dbReference type="RefSeq" id="WP_137262261.1">
    <property type="nucleotide sequence ID" value="NZ_SZQL01000010.1"/>
</dbReference>
<dbReference type="Proteomes" id="UP000305848">
    <property type="component" value="Unassembled WGS sequence"/>
</dbReference>
<accession>A0A4U3L2D2</accession>
<comment type="caution">
    <text evidence="1">The sequence shown here is derived from an EMBL/GenBank/DDBJ whole genome shotgun (WGS) entry which is preliminary data.</text>
</comment>
<sequence>METLEFIKKVEDGKIVIELPAEMEGKNLKIKVEENITTEPPPETWATLPAAERLKILQRFAGTAKYPDVKIDKTEWYEQ</sequence>
<dbReference type="AlphaFoldDB" id="A0A4U3L2D2"/>